<dbReference type="InterPro" id="IPR043824">
    <property type="entry name" value="DUF5801"/>
</dbReference>
<dbReference type="Gene3D" id="3.40.50.410">
    <property type="entry name" value="von Willebrand factor, type A domain"/>
    <property type="match status" value="1"/>
</dbReference>
<dbReference type="InterPro" id="IPR002035">
    <property type="entry name" value="VWF_A"/>
</dbReference>
<dbReference type="CDD" id="cd00198">
    <property type="entry name" value="vWFA"/>
    <property type="match status" value="1"/>
</dbReference>
<dbReference type="Gene3D" id="2.40.30.290">
    <property type="match status" value="1"/>
</dbReference>
<dbReference type="STRING" id="458.Lrub_1216"/>
<protein>
    <submittedName>
        <fullName evidence="2">Structural toxin protein RtxA</fullName>
    </submittedName>
</protein>
<dbReference type="SMART" id="SM00327">
    <property type="entry name" value="VWA"/>
    <property type="match status" value="1"/>
</dbReference>
<organism evidence="2 3">
    <name type="scientific">Legionella rubrilucens</name>
    <dbReference type="NCBI Taxonomy" id="458"/>
    <lineage>
        <taxon>Bacteria</taxon>
        <taxon>Pseudomonadati</taxon>
        <taxon>Pseudomonadota</taxon>
        <taxon>Gammaproteobacteria</taxon>
        <taxon>Legionellales</taxon>
        <taxon>Legionellaceae</taxon>
        <taxon>Legionella</taxon>
    </lineage>
</organism>
<dbReference type="SUPFAM" id="SSF53300">
    <property type="entry name" value="vWA-like"/>
    <property type="match status" value="1"/>
</dbReference>
<reference evidence="2 3" key="1">
    <citation type="submission" date="2015-11" db="EMBL/GenBank/DDBJ databases">
        <title>Genomic analysis of 38 Legionella species identifies large and diverse effector repertoires.</title>
        <authorList>
            <person name="Burstein D."/>
            <person name="Amaro F."/>
            <person name="Zusman T."/>
            <person name="Lifshitz Z."/>
            <person name="Cohen O."/>
            <person name="Gilbert J.A."/>
            <person name="Pupko T."/>
            <person name="Shuman H.A."/>
            <person name="Segal G."/>
        </authorList>
    </citation>
    <scope>NUCLEOTIDE SEQUENCE [LARGE SCALE GENOMIC DNA]</scope>
    <source>
        <strain evidence="2 3">WA-270A-C2</strain>
    </source>
</reference>
<proteinExistence type="predicted"/>
<dbReference type="InterPro" id="IPR036465">
    <property type="entry name" value="vWFA_dom_sf"/>
</dbReference>
<dbReference type="Pfam" id="PF13448">
    <property type="entry name" value="DUF4114"/>
    <property type="match status" value="1"/>
</dbReference>
<dbReference type="OrthoDB" id="5650763at2"/>
<sequence>MAVQTASGVVQGLEGILIKNSGNGHNEMVRLGTPLHDGDTLVLLSGNAYIHLLTEDFPTALSLNQPLHIDGISPLLKPSTPESLIGDIIDEALAKGIDPTFILEALAETAAGQELLGEGGNFFILDPMYGLGAVTAGYPTIGVSFDSQGREDYVTLFDADSLLSEVGVPGLPPGGELPPPFEVDANPVVVDETAGLQTVVQGWQSNTPSSAISEVRLDAADGHSAVWNAQTNTLTAADGTWAIIVHPPAGGVGITLEFKQLMPVQHANPQDPNDFITVPVIMTATREGDGARASSDFTVTIFDDGPRIVGTGEQEILRLNVDESFIPTQGAVDTADFAFAFANHFDFGMDNTAAHPGHLVYSLDLLSNQIGSGLYTIDTTAATGKGTEIQLVDDQGVIRGMANGLEYFTINVDAATGVVTFTQHISVWHGDAFDANDLSSLITEQVNDLFIRATAIDGDGDSVSDIIGLGNGIFSINDDGPAITIDAVLEAPRLNVDETQLAVSASASADYSPIFDIHPGEDGLGQVNYSLDVNAAAGTGSGLYSVDSSQPDGRGQEIRLEQLNATTVEGKLNNEVYFTIAIDSQSGVVTFTQHINVWHADTQNPDDVSTLHAALGTLAVVATVTDADGDQAQNSVDVSQGFFAIDDDGPRLTHQTDTAQVVNEDALPNGNADPVQTHTITGSLDSLVDFGADHSGGFELRTDFAAVLDAMGLTSQGEPLSYVSLLNGTTASVVAQNQGGAVIFDFTLDQATGSYTFTLSGPLDHPSPPIATDDDTQSLAINLGAVINAVDGDGDTVSLDGRFGVNVQDDLPIAVNDCAPVTEPVANLNIYYVVDVSGSMGDRIITDDGPTTRLALAREALINLTNQYADYNGAVIITIVPFASGSGNTGAFATEKFDILNGELNEALDFISGLEVSENPIPGSGTEYNDALNITRGLLESDIAVTSPIADYQHVVYFLSDGVPNPVTAGAPASWQTFVDTNDINVIPVGIGQFNPGPLAAVGNSGDEIIQVLDPTDLDATLQQQLNNAVNGNVLQNDAFGGDGPHDHRIVSITVDNQTYRFDDPGVVNDELTVFDALGGELTFNFATGDYTYIAANVNQDEQIQIGYTIQDADGDQDNALLTIKIDNVEPPEITLLSKTIEFTRTEQGQQPYGDAEVAEYLLLQALGREGQVVSVPVNGVDLTNTFIEIPTPVQVKFVSEGAGHQNMVGYYLYDAAGNIIANSAGLIWLDASAVVTSGVGGTDLIENTFNAFGLNQSDTFNIPTIPAGQGIGFFLIEDGADLDRNGVNNVNAVTIKNLVTSQGITSIENLNNLVSIDNGRVKVGNTELIGNVYFSHDKSLNTDAASFPAGHALSGVTFDQQDPALLAYSGLLIVGFEDLQNGGDRDYNDIIFSVDLGANIQNLTTGSAAIVDSVSDPDSQFLTKAVVSSSDFIAGDAINLVSTADVVFNMGLGQVTINHGGENYVLQFQDFGTGNNYAYVFTALNPSQLVPVGAYELMLKTLTFTPVASEASEGVVRHVQVSVIDDTGLVDTSVTQFGVQINDTLPINLIDFNAQGHFDFGAGNDVVLIPDNMDGLGKVNGNQGIDTVQLNQNGMNLTAQEITAHFDSGWEKVDMTGHGQNTLSLTLDSVLALSSGSELNLELNNGTQVSVLQIKADGGMAGDTINLHSADVEDVSNLLTAPAPGEQLFKLTNAAATQEAYVHIVSPTQELPQVNVTEGG</sequence>
<dbReference type="PATRIC" id="fig|458.5.peg.1257"/>
<name>A0A0W0XVN2_9GAMM</name>
<dbReference type="Proteomes" id="UP000054608">
    <property type="component" value="Unassembled WGS sequence"/>
</dbReference>
<evidence type="ECO:0000313" key="3">
    <source>
        <dbReference type="Proteomes" id="UP000054608"/>
    </source>
</evidence>
<dbReference type="EMBL" id="LNYT01000007">
    <property type="protein sequence ID" value="KTD48865.1"/>
    <property type="molecule type" value="Genomic_DNA"/>
</dbReference>
<keyword evidence="3" id="KW-1185">Reference proteome</keyword>
<dbReference type="InterPro" id="IPR025193">
    <property type="entry name" value="DUF4114"/>
</dbReference>
<dbReference type="Pfam" id="PF19116">
    <property type="entry name" value="DUF5801"/>
    <property type="match status" value="3"/>
</dbReference>
<evidence type="ECO:0000313" key="2">
    <source>
        <dbReference type="EMBL" id="KTD48865.1"/>
    </source>
</evidence>
<comment type="caution">
    <text evidence="2">The sequence shown here is derived from an EMBL/GenBank/DDBJ whole genome shotgun (WGS) entry which is preliminary data.</text>
</comment>
<feature type="domain" description="VWFA" evidence="1">
    <location>
        <begin position="829"/>
        <end position="1030"/>
    </location>
</feature>
<evidence type="ECO:0000259" key="1">
    <source>
        <dbReference type="PROSITE" id="PS50234"/>
    </source>
</evidence>
<gene>
    <name evidence="2" type="primary">rtxA-2</name>
    <name evidence="2" type="ORF">Lrub_1216</name>
</gene>
<dbReference type="RefSeq" id="WP_058531295.1">
    <property type="nucleotide sequence ID" value="NZ_CAAAIN010000001.1"/>
</dbReference>
<accession>A0A0W0XVN2</accession>
<dbReference type="InterPro" id="IPR019959">
    <property type="entry name" value="T1SS-143_rpt-cont_dom"/>
</dbReference>
<dbReference type="NCBIfam" id="TIGR03660">
    <property type="entry name" value="T1SS_rpt_143"/>
    <property type="match status" value="1"/>
</dbReference>
<dbReference type="PROSITE" id="PS50234">
    <property type="entry name" value="VWFA"/>
    <property type="match status" value="1"/>
</dbReference>